<dbReference type="AlphaFoldDB" id="A0A914VLP6"/>
<accession>A0A914VLP6</accession>
<sequence length="184" mass="20712">MHQMRCGRPQVKLYATQTWQEKLDNNSSVADAHEVTSKSNAKAPDNSTIARDWDADTSMFTTGTPGSRGRVSTSSANSPSLDESFGDVSMPFAFESASCIQDFGRWKFWQTADPVLMADERQRHQRVVKQRAELKLAHDLKAQMRAEKKKSLRQKHKKGFDLSHSSDEALAHSLDQVSLLDEED</sequence>
<organism evidence="2 3">
    <name type="scientific">Plectus sambesii</name>
    <dbReference type="NCBI Taxonomy" id="2011161"/>
    <lineage>
        <taxon>Eukaryota</taxon>
        <taxon>Metazoa</taxon>
        <taxon>Ecdysozoa</taxon>
        <taxon>Nematoda</taxon>
        <taxon>Chromadorea</taxon>
        <taxon>Plectida</taxon>
        <taxon>Plectina</taxon>
        <taxon>Plectoidea</taxon>
        <taxon>Plectidae</taxon>
        <taxon>Plectus</taxon>
    </lineage>
</organism>
<feature type="compositionally biased region" description="Basic residues" evidence="1">
    <location>
        <begin position="147"/>
        <end position="158"/>
    </location>
</feature>
<evidence type="ECO:0000313" key="3">
    <source>
        <dbReference type="WBParaSite" id="PSAMB.scaffold2175size35239.g16737.t1"/>
    </source>
</evidence>
<proteinExistence type="predicted"/>
<reference evidence="3" key="1">
    <citation type="submission" date="2022-11" db="UniProtKB">
        <authorList>
            <consortium name="WormBaseParasite"/>
        </authorList>
    </citation>
    <scope>IDENTIFICATION</scope>
</reference>
<feature type="compositionally biased region" description="Polar residues" evidence="1">
    <location>
        <begin position="37"/>
        <end position="49"/>
    </location>
</feature>
<evidence type="ECO:0000313" key="2">
    <source>
        <dbReference type="Proteomes" id="UP000887566"/>
    </source>
</evidence>
<feature type="compositionally biased region" description="Polar residues" evidence="1">
    <location>
        <begin position="58"/>
        <end position="81"/>
    </location>
</feature>
<feature type="region of interest" description="Disordered" evidence="1">
    <location>
        <begin position="143"/>
        <end position="165"/>
    </location>
</feature>
<evidence type="ECO:0000256" key="1">
    <source>
        <dbReference type="SAM" id="MobiDB-lite"/>
    </source>
</evidence>
<protein>
    <submittedName>
        <fullName evidence="3">Uncharacterized protein</fullName>
    </submittedName>
</protein>
<name>A0A914VLP6_9BILA</name>
<feature type="region of interest" description="Disordered" evidence="1">
    <location>
        <begin position="24"/>
        <end position="82"/>
    </location>
</feature>
<keyword evidence="2" id="KW-1185">Reference proteome</keyword>
<dbReference type="WBParaSite" id="PSAMB.scaffold2175size35239.g16737.t1">
    <property type="protein sequence ID" value="PSAMB.scaffold2175size35239.g16737.t1"/>
    <property type="gene ID" value="PSAMB.scaffold2175size35239.g16737"/>
</dbReference>
<dbReference type="Proteomes" id="UP000887566">
    <property type="component" value="Unplaced"/>
</dbReference>